<proteinExistence type="predicted"/>
<reference evidence="1 2" key="1">
    <citation type="submission" date="2014-12" db="EMBL/GenBank/DDBJ databases">
        <title>Draft genome sequences of 29 type strains of Enterococci.</title>
        <authorList>
            <person name="Zhong Z."/>
            <person name="Sun Z."/>
            <person name="Liu W."/>
            <person name="Zhang W."/>
            <person name="Zhang H."/>
        </authorList>
    </citation>
    <scope>NUCLEOTIDE SEQUENCE [LARGE SCALE GENOMIC DNA]</scope>
    <source>
        <strain evidence="1 2">DSM 21207</strain>
    </source>
</reference>
<comment type="caution">
    <text evidence="1">The sequence shown here is derived from an EMBL/GenBank/DDBJ whole genome shotgun (WGS) entry which is preliminary data.</text>
</comment>
<name>A0A1L8R4N7_9ENTE</name>
<protein>
    <submittedName>
        <fullName evidence="1">Uncharacterized protein</fullName>
    </submittedName>
</protein>
<dbReference type="EMBL" id="JXKG01000015">
    <property type="protein sequence ID" value="OJG14692.1"/>
    <property type="molecule type" value="Genomic_DNA"/>
</dbReference>
<dbReference type="Proteomes" id="UP000182835">
    <property type="component" value="Unassembled WGS sequence"/>
</dbReference>
<accession>A0A1L8R4N7</accession>
<sequence length="63" mass="7284">MSRIALSKSIASAIRSEVRGMKHYMTKYKTDDGKLIVVSWLQINLFGRSYCFSKKELVIQKNN</sequence>
<evidence type="ECO:0000313" key="1">
    <source>
        <dbReference type="EMBL" id="OJG14692.1"/>
    </source>
</evidence>
<dbReference type="AlphaFoldDB" id="A0A1L8R4N7"/>
<organism evidence="1 2">
    <name type="scientific">Enterococcus canintestini</name>
    <dbReference type="NCBI Taxonomy" id="317010"/>
    <lineage>
        <taxon>Bacteria</taxon>
        <taxon>Bacillati</taxon>
        <taxon>Bacillota</taxon>
        <taxon>Bacilli</taxon>
        <taxon>Lactobacillales</taxon>
        <taxon>Enterococcaceae</taxon>
        <taxon>Enterococcus</taxon>
    </lineage>
</organism>
<evidence type="ECO:0000313" key="2">
    <source>
        <dbReference type="Proteomes" id="UP000182835"/>
    </source>
</evidence>
<gene>
    <name evidence="1" type="ORF">RU96_GL000742</name>
</gene>